<reference evidence="3 4" key="1">
    <citation type="submission" date="2017-05" db="EMBL/GenBank/DDBJ databases">
        <title>Genome sequence for an aflatoxigenic pathogen of Argentinian peanut, Aspergillus arachidicola.</title>
        <authorList>
            <person name="Moore G."/>
            <person name="Beltz S.B."/>
            <person name="Mack B.M."/>
        </authorList>
    </citation>
    <scope>NUCLEOTIDE SEQUENCE [LARGE SCALE GENOMIC DNA]</scope>
    <source>
        <strain evidence="3 4">CBS 117610</strain>
    </source>
</reference>
<proteinExistence type="predicted"/>
<gene>
    <name evidence="3" type="ORF">AARAC_007331</name>
</gene>
<dbReference type="Proteomes" id="UP000231358">
    <property type="component" value="Unassembled WGS sequence"/>
</dbReference>
<name>A0A2G7FY94_9EURO</name>
<feature type="coiled-coil region" evidence="1">
    <location>
        <begin position="36"/>
        <end position="166"/>
    </location>
</feature>
<evidence type="ECO:0000256" key="2">
    <source>
        <dbReference type="SAM" id="MobiDB-lite"/>
    </source>
</evidence>
<keyword evidence="1" id="KW-0175">Coiled coil</keyword>
<dbReference type="AlphaFoldDB" id="A0A2G7FY94"/>
<evidence type="ECO:0000313" key="4">
    <source>
        <dbReference type="Proteomes" id="UP000231358"/>
    </source>
</evidence>
<keyword evidence="4" id="KW-1185">Reference proteome</keyword>
<accession>A0A2G7FY94</accession>
<protein>
    <submittedName>
        <fullName evidence="3">Uncharacterized protein</fullName>
    </submittedName>
</protein>
<evidence type="ECO:0000313" key="3">
    <source>
        <dbReference type="EMBL" id="PIG85580.1"/>
    </source>
</evidence>
<dbReference type="EMBL" id="NEXV01000314">
    <property type="protein sequence ID" value="PIG85580.1"/>
    <property type="molecule type" value="Genomic_DNA"/>
</dbReference>
<organism evidence="3 4">
    <name type="scientific">Aspergillus arachidicola</name>
    <dbReference type="NCBI Taxonomy" id="656916"/>
    <lineage>
        <taxon>Eukaryota</taxon>
        <taxon>Fungi</taxon>
        <taxon>Dikarya</taxon>
        <taxon>Ascomycota</taxon>
        <taxon>Pezizomycotina</taxon>
        <taxon>Eurotiomycetes</taxon>
        <taxon>Eurotiomycetidae</taxon>
        <taxon>Eurotiales</taxon>
        <taxon>Aspergillaceae</taxon>
        <taxon>Aspergillus</taxon>
        <taxon>Aspergillus subgen. Circumdati</taxon>
    </lineage>
</organism>
<sequence>MTPKDKSKDKSFWSSIKALQAAAEDLINHSKSFKTHEELQHKNTELENQLKAAHSMVEDHKRQLEEERQKQQTLLNEKAHLSDYLEERVRGWLEKEKELLAQLQKTKEDAETSRDVQLHDLSRKVRSQDEQLRRVRTELGERETKIVGLQGLLTQSQQEVEELKRATQLEDFGPDLIQNIKELEVALHDMVQKYFYKDFPTDISQVIPTIQQVQWKTCTPPNPFSMFPTPVVGQSKKLRASCVQSLISSRLSRDIFQSLCLEAPAIRMPMSYVLDQCNQITSQEKALLRALLVKVFESDEQRQVGENIESVVFEVVDIVEPLLESGCTGFEDELRHFLQDAVDLWGKVQQSSKWVTTISDGHLSAEAGRSNTGKGTDLRGHPVLVLFPHFITPGEASPLHKGSMLQADSEFIRQTTSKCLNAERTMPNEESAVILRDVPRYNHSLSRSPRNEKSFTQHLNARKRHDSQTRQSRASRDNGIPRGG</sequence>
<comment type="caution">
    <text evidence="3">The sequence shown here is derived from an EMBL/GenBank/DDBJ whole genome shotgun (WGS) entry which is preliminary data.</text>
</comment>
<evidence type="ECO:0000256" key="1">
    <source>
        <dbReference type="SAM" id="Coils"/>
    </source>
</evidence>
<feature type="region of interest" description="Disordered" evidence="2">
    <location>
        <begin position="442"/>
        <end position="484"/>
    </location>
</feature>